<gene>
    <name evidence="3" type="ORF">HK097_009027</name>
</gene>
<dbReference type="InterPro" id="IPR002562">
    <property type="entry name" value="3'-5'_exonuclease_dom"/>
</dbReference>
<dbReference type="GO" id="GO:0006139">
    <property type="term" value="P:nucleobase-containing compound metabolic process"/>
    <property type="evidence" value="ECO:0007669"/>
    <property type="project" value="InterPro"/>
</dbReference>
<keyword evidence="4" id="KW-1185">Reference proteome</keyword>
<comment type="caution">
    <text evidence="3">The sequence shown here is derived from an EMBL/GenBank/DDBJ whole genome shotgun (WGS) entry which is preliminary data.</text>
</comment>
<dbReference type="InterPro" id="IPR012337">
    <property type="entry name" value="RNaseH-like_sf"/>
</dbReference>
<reference evidence="3" key="1">
    <citation type="submission" date="2020-05" db="EMBL/GenBank/DDBJ databases">
        <title>Phylogenomic resolution of chytrid fungi.</title>
        <authorList>
            <person name="Stajich J.E."/>
            <person name="Amses K."/>
            <person name="Simmons R."/>
            <person name="Seto K."/>
            <person name="Myers J."/>
            <person name="Bonds A."/>
            <person name="Quandt C.A."/>
            <person name="Barry K."/>
            <person name="Liu P."/>
            <person name="Grigoriev I."/>
            <person name="Longcore J.E."/>
            <person name="James T.Y."/>
        </authorList>
    </citation>
    <scope>NUCLEOTIDE SEQUENCE</scope>
    <source>
        <strain evidence="3">JEL0318</strain>
    </source>
</reference>
<name>A0AAD5X0Q5_9FUNG</name>
<dbReference type="Proteomes" id="UP001212841">
    <property type="component" value="Unassembled WGS sequence"/>
</dbReference>
<feature type="domain" description="3'-5' exonuclease" evidence="2">
    <location>
        <begin position="145"/>
        <end position="257"/>
    </location>
</feature>
<dbReference type="EMBL" id="JADGJD010000569">
    <property type="protein sequence ID" value="KAJ3049976.1"/>
    <property type="molecule type" value="Genomic_DNA"/>
</dbReference>
<dbReference type="InterPro" id="IPR036397">
    <property type="entry name" value="RNaseH_sf"/>
</dbReference>
<proteinExistence type="predicted"/>
<evidence type="ECO:0000256" key="1">
    <source>
        <dbReference type="SAM" id="MobiDB-lite"/>
    </source>
</evidence>
<dbReference type="GO" id="GO:0003676">
    <property type="term" value="F:nucleic acid binding"/>
    <property type="evidence" value="ECO:0007669"/>
    <property type="project" value="InterPro"/>
</dbReference>
<dbReference type="SUPFAM" id="SSF53098">
    <property type="entry name" value="Ribonuclease H-like"/>
    <property type="match status" value="1"/>
</dbReference>
<evidence type="ECO:0000313" key="3">
    <source>
        <dbReference type="EMBL" id="KAJ3049976.1"/>
    </source>
</evidence>
<dbReference type="GO" id="GO:0008408">
    <property type="term" value="F:3'-5' exonuclease activity"/>
    <property type="evidence" value="ECO:0007669"/>
    <property type="project" value="InterPro"/>
</dbReference>
<dbReference type="AlphaFoldDB" id="A0AAD5X0Q5"/>
<feature type="region of interest" description="Disordered" evidence="1">
    <location>
        <begin position="1"/>
        <end position="26"/>
    </location>
</feature>
<dbReference type="Pfam" id="PF01612">
    <property type="entry name" value="DNA_pol_A_exo1"/>
    <property type="match status" value="1"/>
</dbReference>
<evidence type="ECO:0000259" key="2">
    <source>
        <dbReference type="Pfam" id="PF01612"/>
    </source>
</evidence>
<dbReference type="Gene3D" id="3.30.420.10">
    <property type="entry name" value="Ribonuclease H-like superfamily/Ribonuclease H"/>
    <property type="match status" value="1"/>
</dbReference>
<feature type="compositionally biased region" description="Low complexity" evidence="1">
    <location>
        <begin position="1"/>
        <end position="22"/>
    </location>
</feature>
<protein>
    <recommendedName>
        <fullName evidence="2">3'-5' exonuclease domain-containing protein</fullName>
    </recommendedName>
</protein>
<evidence type="ECO:0000313" key="4">
    <source>
        <dbReference type="Proteomes" id="UP001212841"/>
    </source>
</evidence>
<accession>A0AAD5X0Q5</accession>
<organism evidence="3 4">
    <name type="scientific">Rhizophlyctis rosea</name>
    <dbReference type="NCBI Taxonomy" id="64517"/>
    <lineage>
        <taxon>Eukaryota</taxon>
        <taxon>Fungi</taxon>
        <taxon>Fungi incertae sedis</taxon>
        <taxon>Chytridiomycota</taxon>
        <taxon>Chytridiomycota incertae sedis</taxon>
        <taxon>Chytridiomycetes</taxon>
        <taxon>Rhizophlyctidales</taxon>
        <taxon>Rhizophlyctidaceae</taxon>
        <taxon>Rhizophlyctis</taxon>
    </lineage>
</organism>
<sequence>MSQQMYQQHLRVQQQQQQQQQQPRSWEFSKALDRNVKQEDAAREEVLRRLLVELPPKSGLETYRFRVELPIMAQIPGDKQPSHMQLVLTKDVEEVERWIKHMFYNEIDDGSLVGVKRTIGASGDRELVDDFMVILIQIGLMAIIPSTLTRFMADHRISKAFHGFEEDLVRLTELGIPPMSAFEVNSLSRLYLHKTQNYTLYSRFPKLTNLTKLYLDIEKDNPFKPHTAWHDERIHVWRCRYAGIDVWLLWGLVRHLSIRIKTVFGEEEGEKAMRREIGARMRKLEVGGQDLVNVDMFQ</sequence>